<dbReference type="Proteomes" id="UP000041254">
    <property type="component" value="Unassembled WGS sequence"/>
</dbReference>
<keyword evidence="4" id="KW-1185">Reference proteome</keyword>
<feature type="compositionally biased region" description="Low complexity" evidence="1">
    <location>
        <begin position="189"/>
        <end position="203"/>
    </location>
</feature>
<evidence type="ECO:0000313" key="4">
    <source>
        <dbReference type="Proteomes" id="UP000041254"/>
    </source>
</evidence>
<evidence type="ECO:0000313" key="3">
    <source>
        <dbReference type="EMBL" id="CEM29139.1"/>
    </source>
</evidence>
<reference evidence="3 4" key="1">
    <citation type="submission" date="2014-11" db="EMBL/GenBank/DDBJ databases">
        <authorList>
            <person name="Zhu J."/>
            <person name="Qi W."/>
            <person name="Song R."/>
        </authorList>
    </citation>
    <scope>NUCLEOTIDE SEQUENCE [LARGE SCALE GENOMIC DNA]</scope>
</reference>
<dbReference type="InParanoid" id="A0A0G4GHN1"/>
<dbReference type="EMBL" id="CDMY01000666">
    <property type="protein sequence ID" value="CEM29139.1"/>
    <property type="molecule type" value="Genomic_DNA"/>
</dbReference>
<dbReference type="AlphaFoldDB" id="A0A0G4GHN1"/>
<evidence type="ECO:0000256" key="2">
    <source>
        <dbReference type="SAM" id="SignalP"/>
    </source>
</evidence>
<dbReference type="VEuPathDB" id="CryptoDB:Vbra_9982"/>
<evidence type="ECO:0000256" key="1">
    <source>
        <dbReference type="SAM" id="MobiDB-lite"/>
    </source>
</evidence>
<keyword evidence="2" id="KW-0732">Signal</keyword>
<feature type="chain" id="PRO_5005190198" evidence="2">
    <location>
        <begin position="24"/>
        <end position="203"/>
    </location>
</feature>
<proteinExistence type="predicted"/>
<gene>
    <name evidence="3" type="ORF">Vbra_9982</name>
</gene>
<sequence>MVSACKMPLVLSMALLAVGLMAAVMPSNTQSAADVSASRYLALNSADNTNSTEGADQEFALMSSTHASLIQLQLNHAHASITAAHKLNIAAHQLSVAAVDAIDSALKTHALQPSGKCTIYVTHGGQESVSMEAVDDCPGNEKVCAAHQIHFNWSWFTLVLAYVGKLRVEATPILASASTKIPAPKTCARKSPLSNRRSSSASP</sequence>
<feature type="region of interest" description="Disordered" evidence="1">
    <location>
        <begin position="184"/>
        <end position="203"/>
    </location>
</feature>
<organism evidence="3 4">
    <name type="scientific">Vitrella brassicaformis (strain CCMP3155)</name>
    <dbReference type="NCBI Taxonomy" id="1169540"/>
    <lineage>
        <taxon>Eukaryota</taxon>
        <taxon>Sar</taxon>
        <taxon>Alveolata</taxon>
        <taxon>Colpodellida</taxon>
        <taxon>Vitrellaceae</taxon>
        <taxon>Vitrella</taxon>
    </lineage>
</organism>
<feature type="signal peptide" evidence="2">
    <location>
        <begin position="1"/>
        <end position="23"/>
    </location>
</feature>
<protein>
    <submittedName>
        <fullName evidence="3">Uncharacterized protein</fullName>
    </submittedName>
</protein>
<name>A0A0G4GHN1_VITBC</name>
<accession>A0A0G4GHN1</accession>